<name>A0A0M3JMQ2_ANISI</name>
<protein>
    <submittedName>
        <fullName evidence="3">PKNX2 protein</fullName>
    </submittedName>
</protein>
<dbReference type="Proteomes" id="UP000267096">
    <property type="component" value="Unassembled WGS sequence"/>
</dbReference>
<evidence type="ECO:0000313" key="3">
    <source>
        <dbReference type="WBParaSite" id="ASIM_0000894101-mRNA-1"/>
    </source>
</evidence>
<gene>
    <name evidence="1" type="ORF">ASIM_LOCUS8677</name>
</gene>
<reference evidence="3" key="1">
    <citation type="submission" date="2017-02" db="UniProtKB">
        <authorList>
            <consortium name="WormBaseParasite"/>
        </authorList>
    </citation>
    <scope>IDENTIFICATION</scope>
</reference>
<dbReference type="WBParaSite" id="ASIM_0000894101-mRNA-1">
    <property type="protein sequence ID" value="ASIM_0000894101-mRNA-1"/>
    <property type="gene ID" value="ASIM_0000894101"/>
</dbReference>
<reference evidence="1 2" key="2">
    <citation type="submission" date="2018-11" db="EMBL/GenBank/DDBJ databases">
        <authorList>
            <consortium name="Pathogen Informatics"/>
        </authorList>
    </citation>
    <scope>NUCLEOTIDE SEQUENCE [LARGE SCALE GENOMIC DNA]</scope>
</reference>
<dbReference type="EMBL" id="UYRR01024241">
    <property type="protein sequence ID" value="VDK33587.1"/>
    <property type="molecule type" value="Genomic_DNA"/>
</dbReference>
<organism evidence="3">
    <name type="scientific">Anisakis simplex</name>
    <name type="common">Herring worm</name>
    <dbReference type="NCBI Taxonomy" id="6269"/>
    <lineage>
        <taxon>Eukaryota</taxon>
        <taxon>Metazoa</taxon>
        <taxon>Ecdysozoa</taxon>
        <taxon>Nematoda</taxon>
        <taxon>Chromadorea</taxon>
        <taxon>Rhabditida</taxon>
        <taxon>Spirurina</taxon>
        <taxon>Ascaridomorpha</taxon>
        <taxon>Ascaridoidea</taxon>
        <taxon>Anisakidae</taxon>
        <taxon>Anisakis</taxon>
        <taxon>Anisakis simplex complex</taxon>
    </lineage>
</organism>
<dbReference type="AlphaFoldDB" id="A0A0M3JMQ2"/>
<proteinExistence type="predicted"/>
<keyword evidence="2" id="KW-1185">Reference proteome</keyword>
<evidence type="ECO:0000313" key="1">
    <source>
        <dbReference type="EMBL" id="VDK33587.1"/>
    </source>
</evidence>
<sequence>MPGTQPVLTPPQPNMVANAMMRTAVAPHPVQGGFPPGGPVAAAAAIASQAPQMGSIA</sequence>
<accession>A0A0M3JMQ2</accession>
<evidence type="ECO:0000313" key="2">
    <source>
        <dbReference type="Proteomes" id="UP000267096"/>
    </source>
</evidence>